<proteinExistence type="predicted"/>
<keyword evidence="2" id="KW-1185">Reference proteome</keyword>
<evidence type="ECO:0000313" key="2">
    <source>
        <dbReference type="Proteomes" id="UP000238634"/>
    </source>
</evidence>
<evidence type="ECO:0000313" key="1">
    <source>
        <dbReference type="EMBL" id="PSB18888.1"/>
    </source>
</evidence>
<accession>A0A2T1DEH7</accession>
<dbReference type="Proteomes" id="UP000238634">
    <property type="component" value="Unassembled WGS sequence"/>
</dbReference>
<comment type="caution">
    <text evidence="1">The sequence shown here is derived from an EMBL/GenBank/DDBJ whole genome shotgun (WGS) entry which is preliminary data.</text>
</comment>
<sequence>MVPALEVGCELELGEGVEFEGWLEVDDELELGVPVALPEVVSFAFAKAGEVVTAQQNPTIKSVGRLATNFARSLGTVH</sequence>
<reference evidence="1 2" key="2">
    <citation type="submission" date="2018-03" db="EMBL/GenBank/DDBJ databases">
        <title>The ancient ancestry and fast evolution of plastids.</title>
        <authorList>
            <person name="Moore K.R."/>
            <person name="Magnabosco C."/>
            <person name="Momper L."/>
            <person name="Gold D.A."/>
            <person name="Bosak T."/>
            <person name="Fournier G.P."/>
        </authorList>
    </citation>
    <scope>NUCLEOTIDE SEQUENCE [LARGE SCALE GENOMIC DNA]</scope>
    <source>
        <strain evidence="1 2">ULC007</strain>
    </source>
</reference>
<protein>
    <submittedName>
        <fullName evidence="1">Uncharacterized protein</fullName>
    </submittedName>
</protein>
<dbReference type="EMBL" id="PVWG01000014">
    <property type="protein sequence ID" value="PSB18888.1"/>
    <property type="molecule type" value="Genomic_DNA"/>
</dbReference>
<organism evidence="1 2">
    <name type="scientific">Phormidesmis priestleyi ULC007</name>
    <dbReference type="NCBI Taxonomy" id="1920490"/>
    <lineage>
        <taxon>Bacteria</taxon>
        <taxon>Bacillati</taxon>
        <taxon>Cyanobacteriota</taxon>
        <taxon>Cyanophyceae</taxon>
        <taxon>Leptolyngbyales</taxon>
        <taxon>Leptolyngbyaceae</taxon>
        <taxon>Phormidesmis</taxon>
    </lineage>
</organism>
<name>A0A2T1DEH7_9CYAN</name>
<gene>
    <name evidence="1" type="ORF">C7B65_14055</name>
</gene>
<dbReference type="AlphaFoldDB" id="A0A2T1DEH7"/>
<reference evidence="1 2" key="1">
    <citation type="submission" date="2018-02" db="EMBL/GenBank/DDBJ databases">
        <authorList>
            <person name="Cohen D.B."/>
            <person name="Kent A.D."/>
        </authorList>
    </citation>
    <scope>NUCLEOTIDE SEQUENCE [LARGE SCALE GENOMIC DNA]</scope>
    <source>
        <strain evidence="1 2">ULC007</strain>
    </source>
</reference>